<dbReference type="InterPro" id="IPR013078">
    <property type="entry name" value="His_Pase_superF_clade-1"/>
</dbReference>
<dbReference type="Proteomes" id="UP000887540">
    <property type="component" value="Unplaced"/>
</dbReference>
<protein>
    <recommendedName>
        <fullName evidence="6">Serine/threonine-protein phosphatase PGAM5, mitochondrial</fullName>
        <ecNumber evidence="3">3.1.3.16</ecNumber>
    </recommendedName>
    <alternativeName>
        <fullName evidence="8">Phosphoglycerate mutase family member 5 homolog</fullName>
    </alternativeName>
    <alternativeName>
        <fullName evidence="7">Serine/threonine-protein phosphatase Pgam5, mitochondrial</fullName>
    </alternativeName>
</protein>
<evidence type="ECO:0000313" key="12">
    <source>
        <dbReference type="WBParaSite" id="ACRNAN_scaffold19300.g9790.t1"/>
    </source>
</evidence>
<keyword evidence="4" id="KW-1000">Mitochondrion outer membrane</keyword>
<organism evidence="11 12">
    <name type="scientific">Acrobeloides nanus</name>
    <dbReference type="NCBI Taxonomy" id="290746"/>
    <lineage>
        <taxon>Eukaryota</taxon>
        <taxon>Metazoa</taxon>
        <taxon>Ecdysozoa</taxon>
        <taxon>Nematoda</taxon>
        <taxon>Chromadorea</taxon>
        <taxon>Rhabditida</taxon>
        <taxon>Tylenchina</taxon>
        <taxon>Cephalobomorpha</taxon>
        <taxon>Cephaloboidea</taxon>
        <taxon>Cephalobidae</taxon>
        <taxon>Acrobeloides</taxon>
    </lineage>
</organism>
<evidence type="ECO:0000256" key="4">
    <source>
        <dbReference type="ARBA" id="ARBA00022787"/>
    </source>
</evidence>
<evidence type="ECO:0000256" key="5">
    <source>
        <dbReference type="ARBA" id="ARBA00022801"/>
    </source>
</evidence>
<name>A0A914D5G8_9BILA</name>
<dbReference type="GO" id="GO:0090141">
    <property type="term" value="P:positive regulation of mitochondrial fission"/>
    <property type="evidence" value="ECO:0007669"/>
    <property type="project" value="TreeGrafter"/>
</dbReference>
<dbReference type="PANTHER" id="PTHR20935">
    <property type="entry name" value="PHOSPHOGLYCERATE MUTASE-RELATED"/>
    <property type="match status" value="1"/>
</dbReference>
<keyword evidence="5" id="KW-0378">Hydrolase</keyword>
<dbReference type="EC" id="3.1.3.16" evidence="3"/>
<evidence type="ECO:0000256" key="2">
    <source>
        <dbReference type="ARBA" id="ARBA00006717"/>
    </source>
</evidence>
<dbReference type="Gene3D" id="3.40.50.1240">
    <property type="entry name" value="Phosphoglycerate mutase-like"/>
    <property type="match status" value="1"/>
</dbReference>
<dbReference type="Pfam" id="PF00300">
    <property type="entry name" value="His_Phos_1"/>
    <property type="match status" value="1"/>
</dbReference>
<comment type="catalytic activity">
    <reaction evidence="9">
        <text>O-phospho-L-seryl-[protein] + H2O = L-seryl-[protein] + phosphate</text>
        <dbReference type="Rhea" id="RHEA:20629"/>
        <dbReference type="Rhea" id="RHEA-COMP:9863"/>
        <dbReference type="Rhea" id="RHEA-COMP:11604"/>
        <dbReference type="ChEBI" id="CHEBI:15377"/>
        <dbReference type="ChEBI" id="CHEBI:29999"/>
        <dbReference type="ChEBI" id="CHEBI:43474"/>
        <dbReference type="ChEBI" id="CHEBI:83421"/>
        <dbReference type="EC" id="3.1.3.16"/>
    </reaction>
</comment>
<dbReference type="GO" id="GO:0005741">
    <property type="term" value="C:mitochondrial outer membrane"/>
    <property type="evidence" value="ECO:0007669"/>
    <property type="project" value="UniProtKB-SubCell"/>
</dbReference>
<comment type="subcellular location">
    <subcellularLocation>
        <location evidence="1">Mitochondrion outer membrane</location>
    </subcellularLocation>
</comment>
<dbReference type="CDD" id="cd07067">
    <property type="entry name" value="HP_PGM_like"/>
    <property type="match status" value="1"/>
</dbReference>
<evidence type="ECO:0000256" key="7">
    <source>
        <dbReference type="ARBA" id="ARBA00040722"/>
    </source>
</evidence>
<dbReference type="InterPro" id="IPR051021">
    <property type="entry name" value="Mito_Ser/Thr_phosphatase"/>
</dbReference>
<comment type="catalytic activity">
    <reaction evidence="10">
        <text>O-phospho-L-threonyl-[protein] + H2O = L-threonyl-[protein] + phosphate</text>
        <dbReference type="Rhea" id="RHEA:47004"/>
        <dbReference type="Rhea" id="RHEA-COMP:11060"/>
        <dbReference type="Rhea" id="RHEA-COMP:11605"/>
        <dbReference type="ChEBI" id="CHEBI:15377"/>
        <dbReference type="ChEBI" id="CHEBI:30013"/>
        <dbReference type="ChEBI" id="CHEBI:43474"/>
        <dbReference type="ChEBI" id="CHEBI:61977"/>
        <dbReference type="EC" id="3.1.3.16"/>
    </reaction>
</comment>
<evidence type="ECO:0000256" key="8">
    <source>
        <dbReference type="ARBA" id="ARBA00042520"/>
    </source>
</evidence>
<dbReference type="PANTHER" id="PTHR20935:SF0">
    <property type="entry name" value="SERINE_THREONINE-PROTEIN PHOSPHATASE PGAM5, MITOCHONDRIAL"/>
    <property type="match status" value="1"/>
</dbReference>
<evidence type="ECO:0000313" key="11">
    <source>
        <dbReference type="Proteomes" id="UP000887540"/>
    </source>
</evidence>
<evidence type="ECO:0000256" key="1">
    <source>
        <dbReference type="ARBA" id="ARBA00004294"/>
    </source>
</evidence>
<dbReference type="InterPro" id="IPR029033">
    <property type="entry name" value="His_PPase_superfam"/>
</dbReference>
<evidence type="ECO:0000256" key="10">
    <source>
        <dbReference type="ARBA" id="ARBA00048336"/>
    </source>
</evidence>
<dbReference type="AlphaFoldDB" id="A0A914D5G8"/>
<accession>A0A914D5G8</accession>
<dbReference type="GO" id="GO:0004722">
    <property type="term" value="F:protein serine/threonine phosphatase activity"/>
    <property type="evidence" value="ECO:0007669"/>
    <property type="project" value="UniProtKB-EC"/>
</dbReference>
<dbReference type="SUPFAM" id="SSF53254">
    <property type="entry name" value="Phosphoglycerate mutase-like"/>
    <property type="match status" value="1"/>
</dbReference>
<dbReference type="WBParaSite" id="ACRNAN_scaffold19300.g9790.t1">
    <property type="protein sequence ID" value="ACRNAN_scaffold19300.g9790.t1"/>
    <property type="gene ID" value="ACRNAN_scaffold19300.g9790"/>
</dbReference>
<evidence type="ECO:0000256" key="9">
    <source>
        <dbReference type="ARBA" id="ARBA00047761"/>
    </source>
</evidence>
<evidence type="ECO:0000256" key="6">
    <source>
        <dbReference type="ARBA" id="ARBA00039765"/>
    </source>
</evidence>
<evidence type="ECO:0000256" key="3">
    <source>
        <dbReference type="ARBA" id="ARBA00013081"/>
    </source>
</evidence>
<reference evidence="12" key="1">
    <citation type="submission" date="2022-11" db="UniProtKB">
        <authorList>
            <consortium name="WormBaseParasite"/>
        </authorList>
    </citation>
    <scope>IDENTIFICATION</scope>
</reference>
<sequence>MKTDNMIDEVAPYPCEPFTPDWNATRREFHEDHPRVEAAFRKHIYRASPEQAHDLNELIVCHGNVIRYFVARSLQLPFESWARFSIANAGFVWIVIRPNGVVILKAFNDLGHLPKAKITGQVYKKN</sequence>
<keyword evidence="4" id="KW-0496">Mitochondrion</keyword>
<keyword evidence="11" id="KW-1185">Reference proteome</keyword>
<keyword evidence="4" id="KW-0472">Membrane</keyword>
<proteinExistence type="inferred from homology"/>
<comment type="similarity">
    <text evidence="2">Belongs to the phosphoglycerate mutase family. BPG-dependent PGAM subfamily.</text>
</comment>